<comment type="caution">
    <text evidence="4">The sequence shown here is derived from an EMBL/GenBank/DDBJ whole genome shotgun (WGS) entry which is preliminary data.</text>
</comment>
<proteinExistence type="inferred from homology"/>
<dbReference type="SUPFAM" id="SSF51735">
    <property type="entry name" value="NAD(P)-binding Rossmann-fold domains"/>
    <property type="match status" value="1"/>
</dbReference>
<feature type="domain" description="NAD-dependent epimerase/dehydratase" evidence="2">
    <location>
        <begin position="9"/>
        <end position="226"/>
    </location>
</feature>
<reference evidence="4" key="1">
    <citation type="submission" date="2021-01" db="EMBL/GenBank/DDBJ databases">
        <title>Novel species in genus Nocardioides.</title>
        <authorList>
            <person name="Zhang G."/>
        </authorList>
    </citation>
    <scope>NUCLEOTIDE SEQUENCE</scope>
    <source>
        <strain evidence="4">Zg-536</strain>
    </source>
</reference>
<dbReference type="Gene3D" id="3.40.50.720">
    <property type="entry name" value="NAD(P)-binding Rossmann-like Domain"/>
    <property type="match status" value="1"/>
</dbReference>
<evidence type="ECO:0000313" key="4">
    <source>
        <dbReference type="EMBL" id="MBM9460102.1"/>
    </source>
</evidence>
<name>A0A938Y6G9_9ACTN</name>
<evidence type="ECO:0000313" key="5">
    <source>
        <dbReference type="Proteomes" id="UP000663791"/>
    </source>
</evidence>
<keyword evidence="5" id="KW-1185">Reference proteome</keyword>
<dbReference type="PANTHER" id="PTHR11092:SF0">
    <property type="entry name" value="EPIMERASE FAMILY PROTEIN SDR39U1"/>
    <property type="match status" value="1"/>
</dbReference>
<accession>A0A938Y6G9</accession>
<evidence type="ECO:0000259" key="3">
    <source>
        <dbReference type="Pfam" id="PF08338"/>
    </source>
</evidence>
<dbReference type="InterPro" id="IPR036291">
    <property type="entry name" value="NAD(P)-bd_dom_sf"/>
</dbReference>
<dbReference type="EMBL" id="JAERTX010000007">
    <property type="protein sequence ID" value="MBM9460102.1"/>
    <property type="molecule type" value="Genomic_DNA"/>
</dbReference>
<feature type="domain" description="DUF1731" evidence="3">
    <location>
        <begin position="254"/>
        <end position="298"/>
    </location>
</feature>
<gene>
    <name evidence="4" type="ORF">JK386_09315</name>
</gene>
<dbReference type="InterPro" id="IPR013549">
    <property type="entry name" value="DUF1731"/>
</dbReference>
<dbReference type="Pfam" id="PF08338">
    <property type="entry name" value="DUF1731"/>
    <property type="match status" value="1"/>
</dbReference>
<dbReference type="InterPro" id="IPR010099">
    <property type="entry name" value="SDR39U1"/>
</dbReference>
<dbReference type="Proteomes" id="UP000663791">
    <property type="component" value="Unassembled WGS sequence"/>
</dbReference>
<dbReference type="NCBIfam" id="TIGR01777">
    <property type="entry name" value="yfcH"/>
    <property type="match status" value="1"/>
</dbReference>
<dbReference type="InterPro" id="IPR001509">
    <property type="entry name" value="Epimerase_deHydtase"/>
</dbReference>
<protein>
    <submittedName>
        <fullName evidence="4">TIGR01777 family oxidoreductase</fullName>
    </submittedName>
</protein>
<evidence type="ECO:0000259" key="2">
    <source>
        <dbReference type="Pfam" id="PF01370"/>
    </source>
</evidence>
<dbReference type="PANTHER" id="PTHR11092">
    <property type="entry name" value="SUGAR NUCLEOTIDE EPIMERASE RELATED"/>
    <property type="match status" value="1"/>
</dbReference>
<evidence type="ECO:0000256" key="1">
    <source>
        <dbReference type="ARBA" id="ARBA00009353"/>
    </source>
</evidence>
<comment type="similarity">
    <text evidence="1">Belongs to the NAD(P)-dependent epimerase/dehydratase family. SDR39U1 subfamily.</text>
</comment>
<dbReference type="AlphaFoldDB" id="A0A938Y6G9"/>
<dbReference type="Pfam" id="PF01370">
    <property type="entry name" value="Epimerase"/>
    <property type="match status" value="1"/>
</dbReference>
<organism evidence="4 5">
    <name type="scientific">Nocardioides faecalis</name>
    <dbReference type="NCBI Taxonomy" id="2803858"/>
    <lineage>
        <taxon>Bacteria</taxon>
        <taxon>Bacillati</taxon>
        <taxon>Actinomycetota</taxon>
        <taxon>Actinomycetes</taxon>
        <taxon>Propionibacteriales</taxon>
        <taxon>Nocardioidaceae</taxon>
        <taxon>Nocardioides</taxon>
    </lineage>
</organism>
<dbReference type="RefSeq" id="WP_205291414.1">
    <property type="nucleotide sequence ID" value="NZ_CP074406.1"/>
</dbReference>
<sequence length="306" mass="31977">MADSPALTVVVAGASGFLGTHLCTRLKGRGHRVLRLVRRPANGPEESTWDPEAGVVDTALIGAADVVVNLAGAPLLGNVHSKRWAHEVLRSRVATTTTLATTVAAVATPPALLNASGVSWYGDHGPATLTEASDTRGHALLTRVAREWEAATAPAVAAGARVVLLRTAPVQDRRHPPLRQQRLQFALGAGGRLGSGRQHMPLISLRDWVSATVFLAEHAEASGPVNLCAPRPPTNAEFTRALAGLVHRPALFAVPAPAVRLAAGPMADEVLGSMDLRPQALLDLGYEFADPDVTAVLASGLAERDA</sequence>